<proteinExistence type="predicted"/>
<feature type="compositionally biased region" description="Acidic residues" evidence="1">
    <location>
        <begin position="184"/>
        <end position="194"/>
    </location>
</feature>
<dbReference type="OrthoDB" id="10403365at2759"/>
<reference evidence="2 3" key="1">
    <citation type="submission" date="2019-05" db="EMBL/GenBank/DDBJ databases">
        <title>Emergence of the Ug99 lineage of the wheat stem rust pathogen through somatic hybridization.</title>
        <authorList>
            <person name="Li F."/>
            <person name="Upadhyaya N.M."/>
            <person name="Sperschneider J."/>
            <person name="Matny O."/>
            <person name="Nguyen-Phuc H."/>
            <person name="Mago R."/>
            <person name="Raley C."/>
            <person name="Miller M.E."/>
            <person name="Silverstein K.A.T."/>
            <person name="Henningsen E."/>
            <person name="Hirsch C.D."/>
            <person name="Visser B."/>
            <person name="Pretorius Z.A."/>
            <person name="Steffenson B.J."/>
            <person name="Schwessinger B."/>
            <person name="Dodds P.N."/>
            <person name="Figueroa M."/>
        </authorList>
    </citation>
    <scope>NUCLEOTIDE SEQUENCE [LARGE SCALE GENOMIC DNA]</scope>
    <source>
        <strain evidence="2">21-0</strain>
    </source>
</reference>
<dbReference type="AlphaFoldDB" id="A0A5B0MVK7"/>
<dbReference type="Proteomes" id="UP000324748">
    <property type="component" value="Unassembled WGS sequence"/>
</dbReference>
<evidence type="ECO:0000256" key="1">
    <source>
        <dbReference type="SAM" id="MobiDB-lite"/>
    </source>
</evidence>
<feature type="region of interest" description="Disordered" evidence="1">
    <location>
        <begin position="271"/>
        <end position="305"/>
    </location>
</feature>
<evidence type="ECO:0000313" key="2">
    <source>
        <dbReference type="EMBL" id="KAA1079879.1"/>
    </source>
</evidence>
<feature type="compositionally biased region" description="Acidic residues" evidence="1">
    <location>
        <begin position="280"/>
        <end position="290"/>
    </location>
</feature>
<feature type="compositionally biased region" description="Low complexity" evidence="1">
    <location>
        <begin position="231"/>
        <end position="240"/>
    </location>
</feature>
<dbReference type="EMBL" id="VSWC01000132">
    <property type="protein sequence ID" value="KAA1079879.1"/>
    <property type="molecule type" value="Genomic_DNA"/>
</dbReference>
<accession>A0A5B0MVK7</accession>
<organism evidence="2 3">
    <name type="scientific">Puccinia graminis f. sp. tritici</name>
    <dbReference type="NCBI Taxonomy" id="56615"/>
    <lineage>
        <taxon>Eukaryota</taxon>
        <taxon>Fungi</taxon>
        <taxon>Dikarya</taxon>
        <taxon>Basidiomycota</taxon>
        <taxon>Pucciniomycotina</taxon>
        <taxon>Pucciniomycetes</taxon>
        <taxon>Pucciniales</taxon>
        <taxon>Pucciniaceae</taxon>
        <taxon>Puccinia</taxon>
    </lineage>
</organism>
<evidence type="ECO:0000313" key="3">
    <source>
        <dbReference type="Proteomes" id="UP000324748"/>
    </source>
</evidence>
<keyword evidence="3" id="KW-1185">Reference proteome</keyword>
<comment type="caution">
    <text evidence="2">The sequence shown here is derived from an EMBL/GenBank/DDBJ whole genome shotgun (WGS) entry which is preliminary data.</text>
</comment>
<sequence length="385" mass="42819">MPEISNTSTSHKHCPNRLACGMNFFDPASTRPFSWPLLPSPPIRHRSLCPATLNVPFQPTLPVLVSPAFPPHCQPPPRFKASPLRSLCYLFSATSSRPIFSPDTRSLRVAYQILCFTVPVPFQRSGIALASCHSVLLWMVACYLFFCSAYSVLVPSIPSSIKGRPPIAVSRDCIDLLRTESTLSDDEIDEEMSENDAIAEGTSNDDRSLSDQADPYSYHLIFMASSEASDTDTDASASDVSNDEPGAPPPSHVATDEELRALEREVFDYDPSVDDSWYTTDDDSDADSEMSDIPAPPVPHSPRNFPLHEIRDLDVDVIVDPRLRYNPFRFFPVHTLPVIPPANPPSLPRRMFESVFIDLVDRLRHLLAMLSAGQPIYHQIDVSSH</sequence>
<feature type="region of interest" description="Disordered" evidence="1">
    <location>
        <begin position="231"/>
        <end position="255"/>
    </location>
</feature>
<name>A0A5B0MVK7_PUCGR</name>
<gene>
    <name evidence="2" type="ORF">PGT21_026462</name>
</gene>
<feature type="region of interest" description="Disordered" evidence="1">
    <location>
        <begin position="184"/>
        <end position="210"/>
    </location>
</feature>
<protein>
    <submittedName>
        <fullName evidence="2">Uncharacterized protein</fullName>
    </submittedName>
</protein>